<name>A0A7I7KUZ5_9MYCO</name>
<dbReference type="Proteomes" id="UP000465866">
    <property type="component" value="Chromosome"/>
</dbReference>
<dbReference type="KEGG" id="mcoo:MCOO_16490"/>
<protein>
    <submittedName>
        <fullName evidence="3">Acyl-CoA synthetase</fullName>
    </submittedName>
</protein>
<evidence type="ECO:0000259" key="1">
    <source>
        <dbReference type="Pfam" id="PF00501"/>
    </source>
</evidence>
<feature type="domain" description="AMP-binding enzyme C-terminal" evidence="2">
    <location>
        <begin position="461"/>
        <end position="536"/>
    </location>
</feature>
<dbReference type="GO" id="GO:0016878">
    <property type="term" value="F:acid-thiol ligase activity"/>
    <property type="evidence" value="ECO:0007669"/>
    <property type="project" value="UniProtKB-ARBA"/>
</dbReference>
<dbReference type="InterPro" id="IPR025110">
    <property type="entry name" value="AMP-bd_C"/>
</dbReference>
<dbReference type="InterPro" id="IPR000873">
    <property type="entry name" value="AMP-dep_synth/lig_dom"/>
</dbReference>
<dbReference type="InterPro" id="IPR020845">
    <property type="entry name" value="AMP-binding_CS"/>
</dbReference>
<dbReference type="Pfam" id="PF13193">
    <property type="entry name" value="AMP-binding_C"/>
    <property type="match status" value="1"/>
</dbReference>
<gene>
    <name evidence="3" type="ORF">MCOO_16490</name>
</gene>
<reference evidence="3 4" key="1">
    <citation type="journal article" date="2019" name="Emerg. Microbes Infect.">
        <title>Comprehensive subspecies identification of 175 nontuberculous mycobacteria species based on 7547 genomic profiles.</title>
        <authorList>
            <person name="Matsumoto Y."/>
            <person name="Kinjo T."/>
            <person name="Motooka D."/>
            <person name="Nabeya D."/>
            <person name="Jung N."/>
            <person name="Uechi K."/>
            <person name="Horii T."/>
            <person name="Iida T."/>
            <person name="Fujita J."/>
            <person name="Nakamura S."/>
        </authorList>
    </citation>
    <scope>NUCLEOTIDE SEQUENCE [LARGE SCALE GENOMIC DNA]</scope>
    <source>
        <strain evidence="3 4">JCM 12404</strain>
    </source>
</reference>
<dbReference type="SUPFAM" id="SSF56801">
    <property type="entry name" value="Acetyl-CoA synthetase-like"/>
    <property type="match status" value="1"/>
</dbReference>
<dbReference type="Gene3D" id="3.40.50.12780">
    <property type="entry name" value="N-terminal domain of ligase-like"/>
    <property type="match status" value="1"/>
</dbReference>
<dbReference type="InterPro" id="IPR050237">
    <property type="entry name" value="ATP-dep_AMP-bd_enzyme"/>
</dbReference>
<dbReference type="PANTHER" id="PTHR43767:SF1">
    <property type="entry name" value="NONRIBOSOMAL PEPTIDE SYNTHASE PES1 (EUROFUNG)-RELATED"/>
    <property type="match status" value="1"/>
</dbReference>
<keyword evidence="4" id="KW-1185">Reference proteome</keyword>
<organism evidence="3 4">
    <name type="scientific">Mycobacterium cookii</name>
    <dbReference type="NCBI Taxonomy" id="1775"/>
    <lineage>
        <taxon>Bacteria</taxon>
        <taxon>Bacillati</taxon>
        <taxon>Actinomycetota</taxon>
        <taxon>Actinomycetes</taxon>
        <taxon>Mycobacteriales</taxon>
        <taxon>Mycobacteriaceae</taxon>
        <taxon>Mycobacterium</taxon>
    </lineage>
</organism>
<dbReference type="Gene3D" id="3.30.300.30">
    <property type="match status" value="1"/>
</dbReference>
<dbReference type="RefSeq" id="WP_163775900.1">
    <property type="nucleotide sequence ID" value="NZ_AP022569.1"/>
</dbReference>
<evidence type="ECO:0000313" key="4">
    <source>
        <dbReference type="Proteomes" id="UP000465866"/>
    </source>
</evidence>
<feature type="domain" description="AMP-dependent synthetase/ligase" evidence="1">
    <location>
        <begin position="17"/>
        <end position="393"/>
    </location>
</feature>
<dbReference type="CDD" id="cd05924">
    <property type="entry name" value="FACL_like_5"/>
    <property type="match status" value="1"/>
</dbReference>
<sequence length="549" mass="58418">MSDIATHFTVPDVVAAVAAAIPDRELVIQGDRRYTYAEVIARSNRLAAYLHSRGLGCHTERSDLAGHEAGQDFVGLYAYNGNEFVEGLLGAFAARVAPFNVNFRYVKAELQYLLADSGATALIYHAAFAPRVAEVLPDLPQLRVLIQIADDSGNALLDGAVDYETIIGSDSPEPALQHSPDDLYVLYTGGTTGMPKGVLWRQHDIFMTSFGGRNIMTGEPSGSIDEIVERLAGSAGTKLLLLPPLIHGAAQWSVMTAITTGQTVVFPSVVDHFDADDVVRTIEREKVMTVTVVGDAMARPLVAAIEKGIADVSSLAVVASGGALLTPYVKQRVIDVLPNAIVIDGVGSSETGGQMHHMSTAGTVSTGFFNAGPDTVVAAEDLGSILQPGHDGMGWLAQRGYVPLGYKDDAAKTAATFPVIDGVRYAVPGDRARHHADGRIELLGRDSVTINSGGEKIFVEEVETAIASHPAVVDVVVTGRPSERWGQEVVAVVALAEQAHADPAELIDHAAKTLARYKLPKAVVFRAAIERSPSGKADYRWAREQAISE</sequence>
<dbReference type="InterPro" id="IPR042099">
    <property type="entry name" value="ANL_N_sf"/>
</dbReference>
<dbReference type="AlphaFoldDB" id="A0A7I7KUZ5"/>
<dbReference type="PROSITE" id="PS00455">
    <property type="entry name" value="AMP_BINDING"/>
    <property type="match status" value="1"/>
</dbReference>
<accession>A0A7I7KUZ5</accession>
<dbReference type="InterPro" id="IPR045851">
    <property type="entry name" value="AMP-bd_C_sf"/>
</dbReference>
<evidence type="ECO:0000313" key="3">
    <source>
        <dbReference type="EMBL" id="BBX45634.1"/>
    </source>
</evidence>
<dbReference type="PANTHER" id="PTHR43767">
    <property type="entry name" value="LONG-CHAIN-FATTY-ACID--COA LIGASE"/>
    <property type="match status" value="1"/>
</dbReference>
<dbReference type="Pfam" id="PF00501">
    <property type="entry name" value="AMP-binding"/>
    <property type="match status" value="1"/>
</dbReference>
<evidence type="ECO:0000259" key="2">
    <source>
        <dbReference type="Pfam" id="PF13193"/>
    </source>
</evidence>
<dbReference type="EMBL" id="AP022569">
    <property type="protein sequence ID" value="BBX45634.1"/>
    <property type="molecule type" value="Genomic_DNA"/>
</dbReference>
<proteinExistence type="predicted"/>
<dbReference type="NCBIfam" id="NF005863">
    <property type="entry name" value="PRK07798.1"/>
    <property type="match status" value="1"/>
</dbReference>